<sequence>MIFDRIQEKRETDVNEWKTIYSFENGYDVTPFGLEMKESVYFTCIKIIAESIAKCNLQVKQKTDKGEILGEDHYLYEMLSLRPNAYMNAIDTLKTFVALSKHYGYSGMFINRQGSKIEGLYPVRITNCTIDDAGLIKSTKQNKILWDFQGVNGEIGSCFDKEILILRDFTLDGIKGKSNRTILSESLDTSIKSQNYLNKLFSNGLTNKIVVQMTSDIKEEKEIKKVQDKFDRIYQNNGRVFTVPAGYNVSSLNLSLSDAQYTELRKLSKEEIAASFIVPLSKLGIMRDTAVSEEQDNIKFLTDCLLIIFEQIEQEMDWKLLTPQDRAKGYKIRFNISTLLRTDAKTQSEVICNYVKNGIYDLEYARDIVGVKKIDDDMIITLPSGQVLLKDLLAGNVSYQNNKEPTQKEGDNVDTQ</sequence>
<accession>A0ACB5R9J9</accession>
<proteinExistence type="predicted"/>
<gene>
    <name evidence="1" type="ORF">rsdtw13_08990</name>
</gene>
<name>A0ACB5R9J9_9CLOT</name>
<keyword evidence="2" id="KW-1185">Reference proteome</keyword>
<evidence type="ECO:0000313" key="2">
    <source>
        <dbReference type="Proteomes" id="UP001058074"/>
    </source>
</evidence>
<reference evidence="1" key="1">
    <citation type="journal article" date="2025" name="Int. J. Syst. Evol. Microbiol.">
        <title>Inconstantimicrobium mannanitabidum sp. nov., a novel member of the family Clostridiaceae isolated from anoxic soil under the treatment of reductive soil disinfestation.</title>
        <authorList>
            <person name="Ueki A."/>
            <person name="Tonouchi A."/>
            <person name="Honma S."/>
            <person name="Kaku N."/>
            <person name="Ueki K."/>
        </authorList>
    </citation>
    <scope>NUCLEOTIDE SEQUENCE</scope>
    <source>
        <strain evidence="1">TW13</strain>
    </source>
</reference>
<comment type="caution">
    <text evidence="1">The sequence shown here is derived from an EMBL/GenBank/DDBJ whole genome shotgun (WGS) entry which is preliminary data.</text>
</comment>
<protein>
    <submittedName>
        <fullName evidence="1">Phage portal protein</fullName>
    </submittedName>
</protein>
<organism evidence="1 2">
    <name type="scientific">Inconstantimicrobium mannanitabidum</name>
    <dbReference type="NCBI Taxonomy" id="1604901"/>
    <lineage>
        <taxon>Bacteria</taxon>
        <taxon>Bacillati</taxon>
        <taxon>Bacillota</taxon>
        <taxon>Clostridia</taxon>
        <taxon>Eubacteriales</taxon>
        <taxon>Clostridiaceae</taxon>
        <taxon>Inconstantimicrobium</taxon>
    </lineage>
</organism>
<dbReference type="Proteomes" id="UP001058074">
    <property type="component" value="Unassembled WGS sequence"/>
</dbReference>
<evidence type="ECO:0000313" key="1">
    <source>
        <dbReference type="EMBL" id="GKX65641.1"/>
    </source>
</evidence>
<dbReference type="EMBL" id="BROD01000001">
    <property type="protein sequence ID" value="GKX65641.1"/>
    <property type="molecule type" value="Genomic_DNA"/>
</dbReference>